<dbReference type="InterPro" id="IPR036259">
    <property type="entry name" value="MFS_trans_sf"/>
</dbReference>
<evidence type="ECO:0000256" key="3">
    <source>
        <dbReference type="ARBA" id="ARBA00022475"/>
    </source>
</evidence>
<evidence type="ECO:0000313" key="9">
    <source>
        <dbReference type="EMBL" id="GAA4118533.1"/>
    </source>
</evidence>
<feature type="domain" description="Major facilitator superfamily (MFS) profile" evidence="8">
    <location>
        <begin position="29"/>
        <end position="420"/>
    </location>
</feature>
<dbReference type="PANTHER" id="PTHR23517:SF2">
    <property type="entry name" value="MULTIDRUG RESISTANCE PROTEIN MDTH"/>
    <property type="match status" value="1"/>
</dbReference>
<feature type="transmembrane region" description="Helical" evidence="7">
    <location>
        <begin position="367"/>
        <end position="390"/>
    </location>
</feature>
<evidence type="ECO:0000256" key="6">
    <source>
        <dbReference type="ARBA" id="ARBA00023136"/>
    </source>
</evidence>
<evidence type="ECO:0000256" key="7">
    <source>
        <dbReference type="SAM" id="Phobius"/>
    </source>
</evidence>
<evidence type="ECO:0000256" key="1">
    <source>
        <dbReference type="ARBA" id="ARBA00004651"/>
    </source>
</evidence>
<evidence type="ECO:0000256" key="2">
    <source>
        <dbReference type="ARBA" id="ARBA00022448"/>
    </source>
</evidence>
<dbReference type="SUPFAM" id="SSF103473">
    <property type="entry name" value="MFS general substrate transporter"/>
    <property type="match status" value="1"/>
</dbReference>
<keyword evidence="4 7" id="KW-0812">Transmembrane</keyword>
<feature type="transmembrane region" description="Helical" evidence="7">
    <location>
        <begin position="154"/>
        <end position="177"/>
    </location>
</feature>
<keyword evidence="2" id="KW-0813">Transport</keyword>
<dbReference type="PANTHER" id="PTHR23517">
    <property type="entry name" value="RESISTANCE PROTEIN MDTM, PUTATIVE-RELATED-RELATED"/>
    <property type="match status" value="1"/>
</dbReference>
<feature type="transmembrane region" description="Helical" evidence="7">
    <location>
        <begin position="303"/>
        <end position="323"/>
    </location>
</feature>
<keyword evidence="3" id="KW-1003">Cell membrane</keyword>
<name>A0ABP7XKW1_9ACTN</name>
<dbReference type="Proteomes" id="UP001501495">
    <property type="component" value="Unassembled WGS sequence"/>
</dbReference>
<dbReference type="PROSITE" id="PS50850">
    <property type="entry name" value="MFS"/>
    <property type="match status" value="1"/>
</dbReference>
<dbReference type="EMBL" id="BAAAZH010000013">
    <property type="protein sequence ID" value="GAA4118533.1"/>
    <property type="molecule type" value="Genomic_DNA"/>
</dbReference>
<evidence type="ECO:0000256" key="4">
    <source>
        <dbReference type="ARBA" id="ARBA00022692"/>
    </source>
</evidence>
<reference evidence="10" key="1">
    <citation type="journal article" date="2019" name="Int. J. Syst. Evol. Microbiol.">
        <title>The Global Catalogue of Microorganisms (GCM) 10K type strain sequencing project: providing services to taxonomists for standard genome sequencing and annotation.</title>
        <authorList>
            <consortium name="The Broad Institute Genomics Platform"/>
            <consortium name="The Broad Institute Genome Sequencing Center for Infectious Disease"/>
            <person name="Wu L."/>
            <person name="Ma J."/>
        </authorList>
    </citation>
    <scope>NUCLEOTIDE SEQUENCE [LARGE SCALE GENOMIC DNA]</scope>
    <source>
        <strain evidence="10">JCM 16703</strain>
    </source>
</reference>
<dbReference type="InterPro" id="IPR050171">
    <property type="entry name" value="MFS_Transporters"/>
</dbReference>
<evidence type="ECO:0000313" key="10">
    <source>
        <dbReference type="Proteomes" id="UP001501495"/>
    </source>
</evidence>
<feature type="transmembrane region" description="Helical" evidence="7">
    <location>
        <begin position="32"/>
        <end position="55"/>
    </location>
</feature>
<keyword evidence="10" id="KW-1185">Reference proteome</keyword>
<feature type="transmembrane region" description="Helical" evidence="7">
    <location>
        <begin position="183"/>
        <end position="204"/>
    </location>
</feature>
<dbReference type="InterPro" id="IPR011701">
    <property type="entry name" value="MFS"/>
</dbReference>
<keyword evidence="6 7" id="KW-0472">Membrane</keyword>
<sequence length="434" mass="44916">MPHSGAMTTPAPAPVRPPLAAFWRDLPREGRLLLSIVVVEFVGTGLVLPFSVVYLHEVRGFALSDVGLLLGVPPLVALAITGPGGTLIDRLGARTVVIGAVVLVIASDVVLAFADTLVVAAVAMLLNGLAQGVQFPAFNAMIAAVVPSEARQRYFGLNFTLLNLGIGLGGVVGGLVVDVDRAITFQAIYLADAASFVPILLLLLGPLRAVAPRPEPHDREDGDASYRAILKAPGMRPVILLVFASAFVGYAQLNAGMPAYARVVGEVSTQGLGIAFAANTVVIVLLQLVVLQRIEGHRRTRVLVAMGVVWAFSWLLLGLSGLVPGTIGATLLVAACAAVFALGETLLQPTLPAIINDLAPDDLRGRYNALFSGAFQSASVVAPPIAGALLGADRHTTYILLLVAGSLACSYYAVARVERALPAGANGGADRAAA</sequence>
<evidence type="ECO:0000256" key="5">
    <source>
        <dbReference type="ARBA" id="ARBA00022989"/>
    </source>
</evidence>
<feature type="transmembrane region" description="Helical" evidence="7">
    <location>
        <begin position="92"/>
        <end position="114"/>
    </location>
</feature>
<protein>
    <submittedName>
        <fullName evidence="9">MFS transporter</fullName>
    </submittedName>
</protein>
<dbReference type="InterPro" id="IPR020846">
    <property type="entry name" value="MFS_dom"/>
</dbReference>
<keyword evidence="5 7" id="KW-1133">Transmembrane helix</keyword>
<gene>
    <name evidence="9" type="ORF">GCM10022215_20160</name>
</gene>
<dbReference type="Pfam" id="PF07690">
    <property type="entry name" value="MFS_1"/>
    <property type="match status" value="1"/>
</dbReference>
<proteinExistence type="predicted"/>
<comment type="caution">
    <text evidence="9">The sequence shown here is derived from an EMBL/GenBank/DDBJ whole genome shotgun (WGS) entry which is preliminary data.</text>
</comment>
<evidence type="ECO:0000259" key="8">
    <source>
        <dbReference type="PROSITE" id="PS50850"/>
    </source>
</evidence>
<feature type="transmembrane region" description="Helical" evidence="7">
    <location>
        <begin position="272"/>
        <end position="291"/>
    </location>
</feature>
<feature type="transmembrane region" description="Helical" evidence="7">
    <location>
        <begin position="120"/>
        <end position="142"/>
    </location>
</feature>
<feature type="transmembrane region" description="Helical" evidence="7">
    <location>
        <begin position="396"/>
        <end position="414"/>
    </location>
</feature>
<feature type="transmembrane region" description="Helical" evidence="7">
    <location>
        <begin position="238"/>
        <end position="260"/>
    </location>
</feature>
<dbReference type="Gene3D" id="1.20.1250.20">
    <property type="entry name" value="MFS general substrate transporter like domains"/>
    <property type="match status" value="1"/>
</dbReference>
<comment type="subcellular location">
    <subcellularLocation>
        <location evidence="1">Cell membrane</location>
        <topology evidence="1">Multi-pass membrane protein</topology>
    </subcellularLocation>
</comment>
<organism evidence="9 10">
    <name type="scientific">Nocardioides fonticola</name>
    <dbReference type="NCBI Taxonomy" id="450363"/>
    <lineage>
        <taxon>Bacteria</taxon>
        <taxon>Bacillati</taxon>
        <taxon>Actinomycetota</taxon>
        <taxon>Actinomycetes</taxon>
        <taxon>Propionibacteriales</taxon>
        <taxon>Nocardioidaceae</taxon>
        <taxon>Nocardioides</taxon>
    </lineage>
</organism>
<accession>A0ABP7XKW1</accession>
<feature type="transmembrane region" description="Helical" evidence="7">
    <location>
        <begin position="61"/>
        <end position="80"/>
    </location>
</feature>